<dbReference type="PANTHER" id="PTHR43448">
    <property type="entry name" value="PROTOHEME IX FARNESYLTRANSFERASE, MITOCHONDRIAL"/>
    <property type="match status" value="1"/>
</dbReference>
<dbReference type="HAMAP" id="MF_00154">
    <property type="entry name" value="CyoE_CtaB"/>
    <property type="match status" value="1"/>
</dbReference>
<keyword evidence="5 9" id="KW-1133">Transmembrane helix</keyword>
<feature type="transmembrane region" description="Helical" evidence="9">
    <location>
        <begin position="25"/>
        <end position="47"/>
    </location>
</feature>
<feature type="transmembrane region" description="Helical" evidence="9">
    <location>
        <begin position="253"/>
        <end position="273"/>
    </location>
</feature>
<dbReference type="RefSeq" id="WP_061803561.1">
    <property type="nucleotide sequence ID" value="NZ_FOXX01000002.1"/>
</dbReference>
<evidence type="ECO:0000313" key="10">
    <source>
        <dbReference type="EMBL" id="SFQ36585.1"/>
    </source>
</evidence>
<feature type="transmembrane region" description="Helical" evidence="9">
    <location>
        <begin position="131"/>
        <end position="150"/>
    </location>
</feature>
<dbReference type="PANTHER" id="PTHR43448:SF2">
    <property type="entry name" value="PROTOHEME IX FARNESYLTRANSFERASE, MITOCHONDRIAL"/>
    <property type="match status" value="1"/>
</dbReference>
<dbReference type="InterPro" id="IPR006369">
    <property type="entry name" value="Protohaem_IX_farnesylTrfase"/>
</dbReference>
<keyword evidence="6 9" id="KW-0350">Heme biosynthesis</keyword>
<keyword evidence="11" id="KW-1185">Reference proteome</keyword>
<dbReference type="Pfam" id="PF01040">
    <property type="entry name" value="UbiA"/>
    <property type="match status" value="1"/>
</dbReference>
<sequence>MDYSTESVSLPPQNPEIKTTVWQEFLTVIKIGIVNSSMLTTFTGFWLSLKFNEKPFTEHIDLAFFTLVGSAFIIAGSCSLNNYIDRDIDPLMKSKQKRPTVTGRFHPLTVLLIGLGLTATGLFMLLAAHVIAALIGVVGILTYIFFYTMWSKRRYTTNTVIGSISGAVPPLIGWGAVDPTLSLEAWILFLILFIWQPPHFFALAILRAEEYRAAKVPMLPVVYGNRLTKRQMIVWITCLIPLPFYLYELGITFVVIASILTIGWLLIGVSLYWKLKTEKWARIMFVYSVNYVTFLFVSMILASFFT</sequence>
<keyword evidence="7 9" id="KW-0472">Membrane</keyword>
<feature type="transmembrane region" description="Helical" evidence="9">
    <location>
        <begin position="62"/>
        <end position="84"/>
    </location>
</feature>
<evidence type="ECO:0000256" key="1">
    <source>
        <dbReference type="ARBA" id="ARBA00004141"/>
    </source>
</evidence>
<dbReference type="Proteomes" id="UP000182762">
    <property type="component" value="Unassembled WGS sequence"/>
</dbReference>
<comment type="subunit">
    <text evidence="9">Interacts with CtaA.</text>
</comment>
<comment type="caution">
    <text evidence="10">The sequence shown here is derived from an EMBL/GenBank/DDBJ whole genome shotgun (WGS) entry which is preliminary data.</text>
</comment>
<comment type="pathway">
    <text evidence="9">Porphyrin-containing compound metabolism; heme O biosynthesis; heme O from protoheme: step 1/1.</text>
</comment>
<protein>
    <recommendedName>
        <fullName evidence="9">Protoheme IX farnesyltransferase</fullName>
        <ecNumber evidence="9">2.5.1.141</ecNumber>
    </recommendedName>
    <alternativeName>
        <fullName evidence="9">Heme B farnesyltransferase</fullName>
    </alternativeName>
    <alternativeName>
        <fullName evidence="9">Heme O synthase</fullName>
    </alternativeName>
</protein>
<dbReference type="EMBL" id="FOXX01000002">
    <property type="protein sequence ID" value="SFQ36585.1"/>
    <property type="molecule type" value="Genomic_DNA"/>
</dbReference>
<name>A0A1I5XXD8_9BACI</name>
<evidence type="ECO:0000256" key="8">
    <source>
        <dbReference type="ARBA" id="ARBA00047690"/>
    </source>
</evidence>
<dbReference type="CDD" id="cd13957">
    <property type="entry name" value="PT_UbiA_Cox10"/>
    <property type="match status" value="1"/>
</dbReference>
<keyword evidence="2 9" id="KW-1003">Cell membrane</keyword>
<evidence type="ECO:0000256" key="7">
    <source>
        <dbReference type="ARBA" id="ARBA00023136"/>
    </source>
</evidence>
<evidence type="ECO:0000313" key="11">
    <source>
        <dbReference type="Proteomes" id="UP000182762"/>
    </source>
</evidence>
<reference evidence="10 11" key="1">
    <citation type="submission" date="2016-10" db="EMBL/GenBank/DDBJ databases">
        <authorList>
            <person name="Varghese N."/>
            <person name="Submissions S."/>
        </authorList>
    </citation>
    <scope>NUCLEOTIDE SEQUENCE [LARGE SCALE GENOMIC DNA]</scope>
    <source>
        <strain evidence="10 11">DSM 13796</strain>
    </source>
</reference>
<dbReference type="GeneID" id="93709845"/>
<comment type="catalytic activity">
    <reaction evidence="8 9">
        <text>heme b + (2E,6E)-farnesyl diphosphate + H2O = Fe(II)-heme o + diphosphate</text>
        <dbReference type="Rhea" id="RHEA:28070"/>
        <dbReference type="ChEBI" id="CHEBI:15377"/>
        <dbReference type="ChEBI" id="CHEBI:33019"/>
        <dbReference type="ChEBI" id="CHEBI:60344"/>
        <dbReference type="ChEBI" id="CHEBI:60530"/>
        <dbReference type="ChEBI" id="CHEBI:175763"/>
        <dbReference type="EC" id="2.5.1.141"/>
    </reaction>
</comment>
<feature type="transmembrane region" description="Helical" evidence="9">
    <location>
        <begin position="285"/>
        <end position="305"/>
    </location>
</feature>
<comment type="similarity">
    <text evidence="9">Belongs to the UbiA prenyltransferase family. Protoheme IX farnesyltransferase subfamily.</text>
</comment>
<evidence type="ECO:0000256" key="3">
    <source>
        <dbReference type="ARBA" id="ARBA00022679"/>
    </source>
</evidence>
<dbReference type="Gene3D" id="1.10.357.140">
    <property type="entry name" value="UbiA prenyltransferase"/>
    <property type="match status" value="1"/>
</dbReference>
<feature type="transmembrane region" description="Helical" evidence="9">
    <location>
        <begin position="157"/>
        <end position="177"/>
    </location>
</feature>
<dbReference type="EC" id="2.5.1.141" evidence="9"/>
<keyword evidence="4 9" id="KW-0812">Transmembrane</keyword>
<feature type="transmembrane region" description="Helical" evidence="9">
    <location>
        <begin position="227"/>
        <end position="247"/>
    </location>
</feature>
<feature type="transmembrane region" description="Helical" evidence="9">
    <location>
        <begin position="183"/>
        <end position="206"/>
    </location>
</feature>
<evidence type="ECO:0000256" key="5">
    <source>
        <dbReference type="ARBA" id="ARBA00022989"/>
    </source>
</evidence>
<organism evidence="10 11">
    <name type="scientific">Priestia endophytica DSM 13796</name>
    <dbReference type="NCBI Taxonomy" id="1121089"/>
    <lineage>
        <taxon>Bacteria</taxon>
        <taxon>Bacillati</taxon>
        <taxon>Bacillota</taxon>
        <taxon>Bacilli</taxon>
        <taxon>Bacillales</taxon>
        <taxon>Bacillaceae</taxon>
        <taxon>Priestia</taxon>
    </lineage>
</organism>
<comment type="miscellaneous">
    <text evidence="9">Carbon 2 of the heme B porphyrin ring is defined according to the Fischer nomenclature.</text>
</comment>
<dbReference type="NCBIfam" id="TIGR01473">
    <property type="entry name" value="cyoE_ctaB"/>
    <property type="match status" value="1"/>
</dbReference>
<proteinExistence type="inferred from homology"/>
<evidence type="ECO:0000256" key="6">
    <source>
        <dbReference type="ARBA" id="ARBA00023133"/>
    </source>
</evidence>
<gene>
    <name evidence="9" type="primary">ctaB</name>
    <name evidence="10" type="ORF">SAMN02745910_01113</name>
</gene>
<evidence type="ECO:0000256" key="2">
    <source>
        <dbReference type="ARBA" id="ARBA00022475"/>
    </source>
</evidence>
<evidence type="ECO:0000256" key="4">
    <source>
        <dbReference type="ARBA" id="ARBA00022692"/>
    </source>
</evidence>
<keyword evidence="3 9" id="KW-0808">Transferase</keyword>
<dbReference type="InterPro" id="IPR044878">
    <property type="entry name" value="UbiA_sf"/>
</dbReference>
<comment type="subcellular location">
    <subcellularLocation>
        <location evidence="9">Cell membrane</location>
        <topology evidence="9">Multi-pass membrane protein</topology>
    </subcellularLocation>
    <subcellularLocation>
        <location evidence="1">Membrane</location>
        <topology evidence="1">Multi-pass membrane protein</topology>
    </subcellularLocation>
</comment>
<evidence type="ECO:0000256" key="9">
    <source>
        <dbReference type="HAMAP-Rule" id="MF_00154"/>
    </source>
</evidence>
<feature type="transmembrane region" description="Helical" evidence="9">
    <location>
        <begin position="105"/>
        <end position="125"/>
    </location>
</feature>
<accession>A0A1I5XXD8</accession>
<comment type="function">
    <text evidence="9">Converts heme B (protoheme IX) to heme O by substitution of the vinyl group on carbon 2 of heme B porphyrin ring with a hydroxyethyl farnesyl side group.</text>
</comment>
<dbReference type="InterPro" id="IPR000537">
    <property type="entry name" value="UbiA_prenyltransferase"/>
</dbReference>